<evidence type="ECO:0000256" key="1">
    <source>
        <dbReference type="ARBA" id="ARBA00004141"/>
    </source>
</evidence>
<dbReference type="GeneID" id="66130574"/>
<dbReference type="Pfam" id="PF01061">
    <property type="entry name" value="ABC2_membrane"/>
    <property type="match status" value="1"/>
</dbReference>
<feature type="transmembrane region" description="Helical" evidence="5">
    <location>
        <begin position="91"/>
        <end position="120"/>
    </location>
</feature>
<feature type="transmembrane region" description="Helical" evidence="5">
    <location>
        <begin position="170"/>
        <end position="190"/>
    </location>
</feature>
<accession>A0ABN5XGN7</accession>
<feature type="transmembrane region" description="Helical" evidence="5">
    <location>
        <begin position="61"/>
        <end position="79"/>
    </location>
</feature>
<feature type="transmembrane region" description="Helical" evidence="5">
    <location>
        <begin position="227"/>
        <end position="245"/>
    </location>
</feature>
<feature type="transmembrane region" description="Helical" evidence="5">
    <location>
        <begin position="30"/>
        <end position="49"/>
    </location>
</feature>
<sequence>MPGWFERVSCDIGAAWAIARKDMKIYYLKPSILVSSLLFPFVMFLAFAIGRNAPPGTLLPGLLAITLLFSASSIEPVSIPIERRTKTFDRLLAAPVSVQAIVLGSSLSGAIFASAIGVATTGVGLVAFHAEIIHIVALLVALAFTSLCFSMMGTLFAAYRTENVGEVMSLLNLVRLPLLFISGVFIPYASMPAWGQSIALLSPLTYAHDLIQFAFDGTTRFGPGVDTVALVLAIIVFQVAGVFLYRRSRE</sequence>
<name>A0ABN5XGN7_9EURY</name>
<dbReference type="PROSITE" id="PS51012">
    <property type="entry name" value="ABC_TM2"/>
    <property type="match status" value="1"/>
</dbReference>
<keyword evidence="4 5" id="KW-0472">Membrane</keyword>
<gene>
    <name evidence="7" type="ORF">MchiMG62_10540</name>
</gene>
<dbReference type="InterPro" id="IPR047817">
    <property type="entry name" value="ABC2_TM_bact-type"/>
</dbReference>
<evidence type="ECO:0000256" key="3">
    <source>
        <dbReference type="ARBA" id="ARBA00022989"/>
    </source>
</evidence>
<keyword evidence="2 5" id="KW-0812">Transmembrane</keyword>
<evidence type="ECO:0000256" key="2">
    <source>
        <dbReference type="ARBA" id="ARBA00022692"/>
    </source>
</evidence>
<dbReference type="InterPro" id="IPR000412">
    <property type="entry name" value="ABC_2_transport"/>
</dbReference>
<dbReference type="PANTHER" id="PTHR43229:SF2">
    <property type="entry name" value="NODULATION PROTEIN J"/>
    <property type="match status" value="1"/>
</dbReference>
<dbReference type="EMBL" id="AP019781">
    <property type="protein sequence ID" value="BBL67873.1"/>
    <property type="molecule type" value="Genomic_DNA"/>
</dbReference>
<reference evidence="7 8" key="1">
    <citation type="submission" date="2019-06" db="EMBL/GenBank/DDBJ databases">
        <title>Complete genome sequence of Methanoculleus chikugoensis strain MG62.</title>
        <authorList>
            <person name="Asakawa S."/>
            <person name="Dianou D."/>
        </authorList>
    </citation>
    <scope>NUCLEOTIDE SEQUENCE [LARGE SCALE GENOMIC DNA]</scope>
    <source>
        <strain evidence="7 8">MG62</strain>
    </source>
</reference>
<dbReference type="InterPro" id="IPR013525">
    <property type="entry name" value="ABC2_TM"/>
</dbReference>
<keyword evidence="3 5" id="KW-1133">Transmembrane helix</keyword>
<proteinExistence type="predicted"/>
<evidence type="ECO:0000259" key="6">
    <source>
        <dbReference type="PROSITE" id="PS51012"/>
    </source>
</evidence>
<dbReference type="PANTHER" id="PTHR43229">
    <property type="entry name" value="NODULATION PROTEIN J"/>
    <property type="match status" value="1"/>
</dbReference>
<dbReference type="RefSeq" id="WP_221058228.1">
    <property type="nucleotide sequence ID" value="NZ_AP019781.1"/>
</dbReference>
<keyword evidence="8" id="KW-1185">Reference proteome</keyword>
<evidence type="ECO:0000313" key="7">
    <source>
        <dbReference type="EMBL" id="BBL67873.1"/>
    </source>
</evidence>
<comment type="subcellular location">
    <subcellularLocation>
        <location evidence="1">Membrane</location>
        <topology evidence="1">Multi-pass membrane protein</topology>
    </subcellularLocation>
</comment>
<dbReference type="Proteomes" id="UP000824969">
    <property type="component" value="Chromosome"/>
</dbReference>
<dbReference type="InterPro" id="IPR051784">
    <property type="entry name" value="Nod_factor_ABC_transporter"/>
</dbReference>
<protein>
    <submittedName>
        <fullName evidence="7">ABC transporter</fullName>
    </submittedName>
</protein>
<dbReference type="PIRSF" id="PIRSF006648">
    <property type="entry name" value="DrrB"/>
    <property type="match status" value="1"/>
</dbReference>
<evidence type="ECO:0000256" key="5">
    <source>
        <dbReference type="SAM" id="Phobius"/>
    </source>
</evidence>
<feature type="domain" description="ABC transmembrane type-2" evidence="6">
    <location>
        <begin position="21"/>
        <end position="248"/>
    </location>
</feature>
<feature type="transmembrane region" description="Helical" evidence="5">
    <location>
        <begin position="132"/>
        <end position="158"/>
    </location>
</feature>
<evidence type="ECO:0000256" key="4">
    <source>
        <dbReference type="ARBA" id="ARBA00023136"/>
    </source>
</evidence>
<organism evidence="7 8">
    <name type="scientific">Methanoculleus chikugoensis</name>
    <dbReference type="NCBI Taxonomy" id="118126"/>
    <lineage>
        <taxon>Archaea</taxon>
        <taxon>Methanobacteriati</taxon>
        <taxon>Methanobacteriota</taxon>
        <taxon>Stenosarchaea group</taxon>
        <taxon>Methanomicrobia</taxon>
        <taxon>Methanomicrobiales</taxon>
        <taxon>Methanomicrobiaceae</taxon>
        <taxon>Methanoculleus</taxon>
    </lineage>
</organism>
<evidence type="ECO:0000313" key="8">
    <source>
        <dbReference type="Proteomes" id="UP000824969"/>
    </source>
</evidence>